<keyword evidence="2" id="KW-1185">Reference proteome</keyword>
<proteinExistence type="predicted"/>
<evidence type="ECO:0000313" key="1">
    <source>
        <dbReference type="EMBL" id="KAI3724566.1"/>
    </source>
</evidence>
<evidence type="ECO:0000313" key="2">
    <source>
        <dbReference type="Proteomes" id="UP001055811"/>
    </source>
</evidence>
<reference evidence="2" key="1">
    <citation type="journal article" date="2022" name="Mol. Ecol. Resour.">
        <title>The genomes of chicory, endive, great burdock and yacon provide insights into Asteraceae palaeo-polyploidization history and plant inulin production.</title>
        <authorList>
            <person name="Fan W."/>
            <person name="Wang S."/>
            <person name="Wang H."/>
            <person name="Wang A."/>
            <person name="Jiang F."/>
            <person name="Liu H."/>
            <person name="Zhao H."/>
            <person name="Xu D."/>
            <person name="Zhang Y."/>
        </authorList>
    </citation>
    <scope>NUCLEOTIDE SEQUENCE [LARGE SCALE GENOMIC DNA]</scope>
    <source>
        <strain evidence="2">cv. Punajuju</strain>
    </source>
</reference>
<organism evidence="1 2">
    <name type="scientific">Cichorium intybus</name>
    <name type="common">Chicory</name>
    <dbReference type="NCBI Taxonomy" id="13427"/>
    <lineage>
        <taxon>Eukaryota</taxon>
        <taxon>Viridiplantae</taxon>
        <taxon>Streptophyta</taxon>
        <taxon>Embryophyta</taxon>
        <taxon>Tracheophyta</taxon>
        <taxon>Spermatophyta</taxon>
        <taxon>Magnoliopsida</taxon>
        <taxon>eudicotyledons</taxon>
        <taxon>Gunneridae</taxon>
        <taxon>Pentapetalae</taxon>
        <taxon>asterids</taxon>
        <taxon>campanulids</taxon>
        <taxon>Asterales</taxon>
        <taxon>Asteraceae</taxon>
        <taxon>Cichorioideae</taxon>
        <taxon>Cichorieae</taxon>
        <taxon>Cichoriinae</taxon>
        <taxon>Cichorium</taxon>
    </lineage>
</organism>
<protein>
    <submittedName>
        <fullName evidence="1">Uncharacterized protein</fullName>
    </submittedName>
</protein>
<name>A0ACB9BRA0_CICIN</name>
<gene>
    <name evidence="1" type="ORF">L2E82_36347</name>
</gene>
<sequence length="158" mass="18297">MSIMYVCQEEEKELSRQEAPGACLKCGGNVEAVDCANKWRTIRDTMDNSERLYVDVRDLSEAILLLYENPKSKWRYICSKYLLRTKEFIAKMASFFPGYSYPKTFTEKTGHTLLISKKLLKLGWSYRPLEETIVDTIKNYEELGLLAKGKPFPSIITF</sequence>
<reference evidence="1 2" key="2">
    <citation type="journal article" date="2022" name="Mol. Ecol. Resour.">
        <title>The genomes of chicory, endive, great burdock and yacon provide insights into Asteraceae paleo-polyploidization history and plant inulin production.</title>
        <authorList>
            <person name="Fan W."/>
            <person name="Wang S."/>
            <person name="Wang H."/>
            <person name="Wang A."/>
            <person name="Jiang F."/>
            <person name="Liu H."/>
            <person name="Zhao H."/>
            <person name="Xu D."/>
            <person name="Zhang Y."/>
        </authorList>
    </citation>
    <scope>NUCLEOTIDE SEQUENCE [LARGE SCALE GENOMIC DNA]</scope>
    <source>
        <strain evidence="2">cv. Punajuju</strain>
        <tissue evidence="1">Leaves</tissue>
    </source>
</reference>
<dbReference type="EMBL" id="CM042014">
    <property type="protein sequence ID" value="KAI3724566.1"/>
    <property type="molecule type" value="Genomic_DNA"/>
</dbReference>
<comment type="caution">
    <text evidence="1">The sequence shown here is derived from an EMBL/GenBank/DDBJ whole genome shotgun (WGS) entry which is preliminary data.</text>
</comment>
<dbReference type="Proteomes" id="UP001055811">
    <property type="component" value="Linkage Group LG06"/>
</dbReference>
<accession>A0ACB9BRA0</accession>